<dbReference type="InterPro" id="IPR036938">
    <property type="entry name" value="PAP2/HPO_sf"/>
</dbReference>
<dbReference type="Gene3D" id="1.20.144.10">
    <property type="entry name" value="Phosphatidic acid phosphatase type 2/haloperoxidase"/>
    <property type="match status" value="1"/>
</dbReference>
<dbReference type="PROSITE" id="PS51257">
    <property type="entry name" value="PROKAR_LIPOPROTEIN"/>
    <property type="match status" value="1"/>
</dbReference>
<accession>A0A0K1PT04</accession>
<dbReference type="KEGG" id="llu:AKJ09_03332"/>
<organism evidence="3 4">
    <name type="scientific">Labilithrix luteola</name>
    <dbReference type="NCBI Taxonomy" id="1391654"/>
    <lineage>
        <taxon>Bacteria</taxon>
        <taxon>Pseudomonadati</taxon>
        <taxon>Myxococcota</taxon>
        <taxon>Polyangia</taxon>
        <taxon>Polyangiales</taxon>
        <taxon>Labilitrichaceae</taxon>
        <taxon>Labilithrix</taxon>
    </lineage>
</organism>
<keyword evidence="4" id="KW-1185">Reference proteome</keyword>
<feature type="domain" description="Phosphatidic acid phosphatase type 2/haloperoxidase" evidence="2">
    <location>
        <begin position="145"/>
        <end position="258"/>
    </location>
</feature>
<evidence type="ECO:0000259" key="2">
    <source>
        <dbReference type="SMART" id="SM00014"/>
    </source>
</evidence>
<dbReference type="PANTHER" id="PTHR14969:SF13">
    <property type="entry name" value="AT30094P"/>
    <property type="match status" value="1"/>
</dbReference>
<evidence type="ECO:0000313" key="4">
    <source>
        <dbReference type="Proteomes" id="UP000064967"/>
    </source>
</evidence>
<gene>
    <name evidence="3" type="ORF">AKJ09_03332</name>
</gene>
<dbReference type="STRING" id="1391654.AKJ09_03332"/>
<reference evidence="3 4" key="1">
    <citation type="submission" date="2015-08" db="EMBL/GenBank/DDBJ databases">
        <authorList>
            <person name="Babu N.S."/>
            <person name="Beckwith C.J."/>
            <person name="Beseler K.G."/>
            <person name="Brison A."/>
            <person name="Carone J.V."/>
            <person name="Caskin T.P."/>
            <person name="Diamond M."/>
            <person name="Durham M.E."/>
            <person name="Foxe J.M."/>
            <person name="Go M."/>
            <person name="Henderson B.A."/>
            <person name="Jones I.B."/>
            <person name="McGettigan J.A."/>
            <person name="Micheletti S.J."/>
            <person name="Nasrallah M.E."/>
            <person name="Ortiz D."/>
            <person name="Piller C.R."/>
            <person name="Privatt S.R."/>
            <person name="Schneider S.L."/>
            <person name="Sharp S."/>
            <person name="Smith T.C."/>
            <person name="Stanton J.D."/>
            <person name="Ullery H.E."/>
            <person name="Wilson R.J."/>
            <person name="Serrano M.G."/>
            <person name="Buck G."/>
            <person name="Lee V."/>
            <person name="Wang Y."/>
            <person name="Carvalho R."/>
            <person name="Voegtly L."/>
            <person name="Shi R."/>
            <person name="Duckworth R."/>
            <person name="Johnson A."/>
            <person name="Loviza R."/>
            <person name="Walstead R."/>
            <person name="Shah Z."/>
            <person name="Kiflezghi M."/>
            <person name="Wade K."/>
            <person name="Ball S.L."/>
            <person name="Bradley K.W."/>
            <person name="Asai D.J."/>
            <person name="Bowman C.A."/>
            <person name="Russell D.A."/>
            <person name="Pope W.H."/>
            <person name="Jacobs-Sera D."/>
            <person name="Hendrix R.W."/>
            <person name="Hatfull G.F."/>
        </authorList>
    </citation>
    <scope>NUCLEOTIDE SEQUENCE [LARGE SCALE GENOMIC DNA]</scope>
    <source>
        <strain evidence="3 4">DSM 27648</strain>
    </source>
</reference>
<dbReference type="EMBL" id="CP012333">
    <property type="protein sequence ID" value="AKU96668.1"/>
    <property type="molecule type" value="Genomic_DNA"/>
</dbReference>
<dbReference type="CDD" id="cd01610">
    <property type="entry name" value="PAP2_like"/>
    <property type="match status" value="1"/>
</dbReference>
<keyword evidence="1" id="KW-0472">Membrane</keyword>
<protein>
    <submittedName>
        <fullName evidence="3">Membrane-associated phospholipid phosphatase</fullName>
    </submittedName>
</protein>
<dbReference type="Proteomes" id="UP000064967">
    <property type="component" value="Chromosome"/>
</dbReference>
<dbReference type="Pfam" id="PF01569">
    <property type="entry name" value="PAP2"/>
    <property type="match status" value="1"/>
</dbReference>
<dbReference type="SMART" id="SM00014">
    <property type="entry name" value="acidPPc"/>
    <property type="match status" value="1"/>
</dbReference>
<dbReference type="SUPFAM" id="SSF48317">
    <property type="entry name" value="Acid phosphatase/Vanadium-dependent haloperoxidase"/>
    <property type="match status" value="1"/>
</dbReference>
<dbReference type="AlphaFoldDB" id="A0A0K1PT04"/>
<dbReference type="PANTHER" id="PTHR14969">
    <property type="entry name" value="SPHINGOSINE-1-PHOSPHATE PHOSPHOHYDROLASE"/>
    <property type="match status" value="1"/>
</dbReference>
<feature type="transmembrane region" description="Helical" evidence="1">
    <location>
        <begin position="215"/>
        <end position="237"/>
    </location>
</feature>
<keyword evidence="1" id="KW-1133">Transmembrane helix</keyword>
<keyword evidence="1" id="KW-0812">Transmembrane</keyword>
<feature type="transmembrane region" description="Helical" evidence="1">
    <location>
        <begin position="61"/>
        <end position="81"/>
    </location>
</feature>
<name>A0A0K1PT04_9BACT</name>
<dbReference type="OrthoDB" id="9801622at2"/>
<evidence type="ECO:0000256" key="1">
    <source>
        <dbReference type="SAM" id="Phobius"/>
    </source>
</evidence>
<dbReference type="InterPro" id="IPR000326">
    <property type="entry name" value="PAP2/HPO"/>
</dbReference>
<proteinExistence type="predicted"/>
<sequence length="264" mass="27689">MRTLASMRHGRTKTPRAALVAIALSILLACLSRDARADDAPSPPNNGGSPYRLRLAYDFSFLALGAAGSLTALIGYPPAVCPNPCVPPQKQLGIDDHFVGTRSGGAMTAANVLLGVTLAAPVVLDAVDSRFHGFVEDVVVMGESLALATALTQVVKSATRRNAPLVYASNVRQSDLDNQDAARSFPSGHTAATFAVATSYAITFWKRNPHSPWRWVVLGVGQGLALTTGILTVAAGWHYPTDVAAGALTGGAMGVLMPFLHTDW</sequence>
<evidence type="ECO:0000313" key="3">
    <source>
        <dbReference type="EMBL" id="AKU96668.1"/>
    </source>
</evidence>